<accession>A0A1Q8SV72</accession>
<proteinExistence type="predicted"/>
<keyword evidence="3" id="KW-1185">Reference proteome</keyword>
<feature type="transmembrane region" description="Helical" evidence="1">
    <location>
        <begin position="118"/>
        <end position="140"/>
    </location>
</feature>
<evidence type="ECO:0000256" key="1">
    <source>
        <dbReference type="SAM" id="Phobius"/>
    </source>
</evidence>
<dbReference type="EMBL" id="MSDO01000004">
    <property type="protein sequence ID" value="OLO05355.1"/>
    <property type="molecule type" value="Genomic_DNA"/>
</dbReference>
<dbReference type="Pfam" id="PF06055">
    <property type="entry name" value="ExoD"/>
    <property type="match status" value="1"/>
</dbReference>
<dbReference type="Proteomes" id="UP000186878">
    <property type="component" value="Unassembled WGS sequence"/>
</dbReference>
<comment type="caution">
    <text evidence="2">The sequence shown here is derived from an EMBL/GenBank/DDBJ whole genome shotgun (WGS) entry which is preliminary data.</text>
</comment>
<dbReference type="STRING" id="404433.BTW07_04840"/>
<feature type="transmembrane region" description="Helical" evidence="1">
    <location>
        <begin position="57"/>
        <end position="75"/>
    </location>
</feature>
<dbReference type="PANTHER" id="PTHR41795:SF1">
    <property type="entry name" value="EXOPOLYSACCHARIDE SYNTHESIS PROTEIN"/>
    <property type="match status" value="1"/>
</dbReference>
<keyword evidence="1" id="KW-0472">Membrane</keyword>
<reference evidence="2 3" key="1">
    <citation type="submission" date="2016-12" db="EMBL/GenBank/DDBJ databases">
        <title>Draft genome sequences of strains Salinicola socius SMB35, Salinicola sp. MH3R3-1 and Chromohalobacter sp. SMB17 from the Verkhnekamsk potash mining region of Russia.</title>
        <authorList>
            <person name="Mavrodi D.V."/>
            <person name="Olsson B.E."/>
            <person name="Korsakova E.S."/>
            <person name="Pyankova A."/>
            <person name="Mavrodi O.V."/>
            <person name="Plotnikova E.G."/>
        </authorList>
    </citation>
    <scope>NUCLEOTIDE SEQUENCE [LARGE SCALE GENOMIC DNA]</scope>
    <source>
        <strain evidence="2 3">SMB35</strain>
    </source>
</reference>
<protein>
    <submittedName>
        <fullName evidence="2">Exopolysaccharide biosynthesis protein exod</fullName>
    </submittedName>
</protein>
<evidence type="ECO:0000313" key="2">
    <source>
        <dbReference type="EMBL" id="OLO05355.1"/>
    </source>
</evidence>
<dbReference type="InterPro" id="IPR010331">
    <property type="entry name" value="ExoD"/>
</dbReference>
<feature type="transmembrane region" description="Helical" evidence="1">
    <location>
        <begin position="171"/>
        <end position="191"/>
    </location>
</feature>
<dbReference type="PANTHER" id="PTHR41795">
    <property type="entry name" value="EXOPOLYSACCHARIDE SYNTHESIS PROTEIN"/>
    <property type="match status" value="1"/>
</dbReference>
<evidence type="ECO:0000313" key="3">
    <source>
        <dbReference type="Proteomes" id="UP000186878"/>
    </source>
</evidence>
<dbReference type="AlphaFoldDB" id="A0A1Q8SV72"/>
<name>A0A1Q8SV72_9GAMM</name>
<keyword evidence="1" id="KW-1133">Transmembrane helix</keyword>
<sequence>MPKRLKLTGILETLDRQVEDDTITLQDIVDTFNARGFGPVVLLPALIALLPTGGVPGVPSACGIFIALMAIQLVFGRKSPWLPKVLSERGISHDRWHRVTQRIKPWTRKIDRFLEPRLGWLMGDVTQRLLALLMVVLGLGMMPLELLPFAAAIPALAIVIMALGLTAGDGLMMLIGLGITLGGGVGIGFWLL</sequence>
<dbReference type="PIRSF" id="PIRSF033239">
    <property type="entry name" value="ExoD"/>
    <property type="match status" value="1"/>
</dbReference>
<keyword evidence="1" id="KW-0812">Transmembrane</keyword>
<dbReference type="OrthoDB" id="8635607at2"/>
<dbReference type="RefSeq" id="WP_075569039.1">
    <property type="nucleotide sequence ID" value="NZ_MSDO01000004.1"/>
</dbReference>
<gene>
    <name evidence="2" type="ORF">BTW07_04840</name>
</gene>
<organism evidence="2 3">
    <name type="scientific">Salinicola socius</name>
    <dbReference type="NCBI Taxonomy" id="404433"/>
    <lineage>
        <taxon>Bacteria</taxon>
        <taxon>Pseudomonadati</taxon>
        <taxon>Pseudomonadota</taxon>
        <taxon>Gammaproteobacteria</taxon>
        <taxon>Oceanospirillales</taxon>
        <taxon>Halomonadaceae</taxon>
        <taxon>Salinicola</taxon>
    </lineage>
</organism>